<dbReference type="CDD" id="cd01949">
    <property type="entry name" value="GGDEF"/>
    <property type="match status" value="1"/>
</dbReference>
<dbReference type="SUPFAM" id="SSF55785">
    <property type="entry name" value="PYP-like sensor domain (PAS domain)"/>
    <property type="match status" value="1"/>
</dbReference>
<dbReference type="InterPro" id="IPR001633">
    <property type="entry name" value="EAL_dom"/>
</dbReference>
<evidence type="ECO:0000313" key="6">
    <source>
        <dbReference type="Proteomes" id="UP000481087"/>
    </source>
</evidence>
<dbReference type="Pfam" id="PF00563">
    <property type="entry name" value="EAL"/>
    <property type="match status" value="1"/>
</dbReference>
<dbReference type="Gene3D" id="3.30.450.20">
    <property type="entry name" value="PAS domain"/>
    <property type="match status" value="1"/>
</dbReference>
<dbReference type="PANTHER" id="PTHR44757:SF2">
    <property type="entry name" value="BIOFILM ARCHITECTURE MAINTENANCE PROTEIN MBAA"/>
    <property type="match status" value="1"/>
</dbReference>
<dbReference type="InterPro" id="IPR000700">
    <property type="entry name" value="PAS-assoc_C"/>
</dbReference>
<dbReference type="SUPFAM" id="SSF55073">
    <property type="entry name" value="Nucleotide cyclase"/>
    <property type="match status" value="1"/>
</dbReference>
<evidence type="ECO:0000259" key="2">
    <source>
        <dbReference type="PROSITE" id="PS50113"/>
    </source>
</evidence>
<dbReference type="InterPro" id="IPR000160">
    <property type="entry name" value="GGDEF_dom"/>
</dbReference>
<keyword evidence="6" id="KW-1185">Reference proteome</keyword>
<dbReference type="PROSITE" id="PS50112">
    <property type="entry name" value="PAS"/>
    <property type="match status" value="1"/>
</dbReference>
<dbReference type="NCBIfam" id="TIGR00229">
    <property type="entry name" value="sensory_box"/>
    <property type="match status" value="1"/>
</dbReference>
<feature type="domain" description="GGDEF" evidence="4">
    <location>
        <begin position="154"/>
        <end position="292"/>
    </location>
</feature>
<dbReference type="RefSeq" id="WP_161408291.1">
    <property type="nucleotide sequence ID" value="NZ_WTUZ01000021.1"/>
</dbReference>
<dbReference type="InterPro" id="IPR035965">
    <property type="entry name" value="PAS-like_dom_sf"/>
</dbReference>
<proteinExistence type="predicted"/>
<evidence type="ECO:0000313" key="5">
    <source>
        <dbReference type="EMBL" id="MZQ84155.1"/>
    </source>
</evidence>
<dbReference type="SMART" id="SM00267">
    <property type="entry name" value="GGDEF"/>
    <property type="match status" value="1"/>
</dbReference>
<dbReference type="Gene3D" id="3.30.70.270">
    <property type="match status" value="1"/>
</dbReference>
<feature type="domain" description="PAS" evidence="1">
    <location>
        <begin position="6"/>
        <end position="51"/>
    </location>
</feature>
<dbReference type="SUPFAM" id="SSF141868">
    <property type="entry name" value="EAL domain-like"/>
    <property type="match status" value="1"/>
</dbReference>
<dbReference type="AlphaFoldDB" id="A0A6L8V1F3"/>
<organism evidence="5 6">
    <name type="scientific">Paenibacillus silvestris</name>
    <dbReference type="NCBI Taxonomy" id="2606219"/>
    <lineage>
        <taxon>Bacteria</taxon>
        <taxon>Bacillati</taxon>
        <taxon>Bacillota</taxon>
        <taxon>Bacilli</taxon>
        <taxon>Bacillales</taxon>
        <taxon>Paenibacillaceae</taxon>
        <taxon>Paenibacillus</taxon>
    </lineage>
</organism>
<dbReference type="InterPro" id="IPR043128">
    <property type="entry name" value="Rev_trsase/Diguanyl_cyclase"/>
</dbReference>
<dbReference type="InterPro" id="IPR052155">
    <property type="entry name" value="Biofilm_reg_signaling"/>
</dbReference>
<dbReference type="InterPro" id="IPR035919">
    <property type="entry name" value="EAL_sf"/>
</dbReference>
<dbReference type="InterPro" id="IPR029787">
    <property type="entry name" value="Nucleotide_cyclase"/>
</dbReference>
<dbReference type="PANTHER" id="PTHR44757">
    <property type="entry name" value="DIGUANYLATE CYCLASE DGCP"/>
    <property type="match status" value="1"/>
</dbReference>
<protein>
    <submittedName>
        <fullName evidence="5">EAL domain-containing protein</fullName>
    </submittedName>
</protein>
<dbReference type="CDD" id="cd01948">
    <property type="entry name" value="EAL"/>
    <property type="match status" value="1"/>
</dbReference>
<evidence type="ECO:0000259" key="4">
    <source>
        <dbReference type="PROSITE" id="PS50887"/>
    </source>
</evidence>
<sequence>MKQLLDASLLLHMLDDIEDSIYIMRVDGAELKYYYVNRSATQFSGRTMEDVGLTFFDTNASHMANYLHKKYMRVVKERRTVKYEDGFVLPNGMLSGESILTPIFDENDNLTYIFTVTRDITERKIHENLLYDYAYHDELSKLYNRRYLFEHVMHPATLYLLDLDDFKNINDMFGHDVGDTVLVEVANRLIQQFGSPYILVRLGGDEFIVVASQELELAEQTAEQIAEQTADKIIQLFQKPFNVNDRQMKLSVSIGVSRQVADETIQTLLKQADIALYKAKGAGRKRFHIYEAAYKYDHVENFIHELALSHAIEKEELYVQYQLIYHPAKQVVIGAEALLRWNCSARGIVQPNNFIPVAEETGLIVDIGYWVIRQACKDWHLLQKEYGDEFKLSVNISRVQLNEEDFVDQIMQIVREEEVAPPSIELEITESTTVHSMQDVQQTLHRLRAHGFTIALDDFGTGYSSLSMLTLLPIDKLKIDRSFVADGNAPLIAAMLAMASALQLQVIAEGIETYEQYMMLKEMGCWGVQGYYINRPMNRDLLPKQTEIGRAAGITTRE</sequence>
<feature type="domain" description="EAL" evidence="3">
    <location>
        <begin position="301"/>
        <end position="550"/>
    </location>
</feature>
<dbReference type="InterPro" id="IPR000014">
    <property type="entry name" value="PAS"/>
</dbReference>
<gene>
    <name evidence="5" type="ORF">GQF01_18730</name>
</gene>
<dbReference type="PROSITE" id="PS50887">
    <property type="entry name" value="GGDEF"/>
    <property type="match status" value="1"/>
</dbReference>
<dbReference type="Pfam" id="PF00990">
    <property type="entry name" value="GGDEF"/>
    <property type="match status" value="1"/>
</dbReference>
<dbReference type="PROSITE" id="PS50883">
    <property type="entry name" value="EAL"/>
    <property type="match status" value="1"/>
</dbReference>
<name>A0A6L8V1F3_9BACL</name>
<evidence type="ECO:0000259" key="1">
    <source>
        <dbReference type="PROSITE" id="PS50112"/>
    </source>
</evidence>
<comment type="caution">
    <text evidence="5">The sequence shown here is derived from an EMBL/GenBank/DDBJ whole genome shotgun (WGS) entry which is preliminary data.</text>
</comment>
<accession>A0A6L8V1F3</accession>
<dbReference type="PROSITE" id="PS50113">
    <property type="entry name" value="PAC"/>
    <property type="match status" value="1"/>
</dbReference>
<dbReference type="Gene3D" id="3.20.20.450">
    <property type="entry name" value="EAL domain"/>
    <property type="match status" value="1"/>
</dbReference>
<dbReference type="SMART" id="SM00052">
    <property type="entry name" value="EAL"/>
    <property type="match status" value="1"/>
</dbReference>
<dbReference type="Proteomes" id="UP000481087">
    <property type="component" value="Unassembled WGS sequence"/>
</dbReference>
<dbReference type="NCBIfam" id="TIGR00254">
    <property type="entry name" value="GGDEF"/>
    <property type="match status" value="1"/>
</dbReference>
<evidence type="ECO:0000259" key="3">
    <source>
        <dbReference type="PROSITE" id="PS50883"/>
    </source>
</evidence>
<feature type="domain" description="PAC" evidence="2">
    <location>
        <begin position="74"/>
        <end position="132"/>
    </location>
</feature>
<dbReference type="EMBL" id="WTUZ01000021">
    <property type="protein sequence ID" value="MZQ84155.1"/>
    <property type="molecule type" value="Genomic_DNA"/>
</dbReference>
<reference evidence="5 6" key="1">
    <citation type="submission" date="2019-12" db="EMBL/GenBank/DDBJ databases">
        <title>Paenibacillus sp. nov. sp. isolated from soil.</title>
        <authorList>
            <person name="Kim J."/>
            <person name="Jeong S.E."/>
            <person name="Jung H.S."/>
            <person name="Jeon C.O."/>
        </authorList>
    </citation>
    <scope>NUCLEOTIDE SEQUENCE [LARGE SCALE GENOMIC DNA]</scope>
    <source>
        <strain evidence="5 6">5J-6</strain>
    </source>
</reference>